<evidence type="ECO:0000313" key="8">
    <source>
        <dbReference type="Proteomes" id="UP001163046"/>
    </source>
</evidence>
<dbReference type="InterPro" id="IPR013783">
    <property type="entry name" value="Ig-like_fold"/>
</dbReference>
<dbReference type="Gene3D" id="2.60.40.10">
    <property type="entry name" value="Immunoglobulins"/>
    <property type="match status" value="2"/>
</dbReference>
<dbReference type="Pfam" id="PF22544">
    <property type="entry name" value="HYDIN_VesB_CFA65-like_Ig"/>
    <property type="match status" value="1"/>
</dbReference>
<evidence type="ECO:0000256" key="2">
    <source>
        <dbReference type="ARBA" id="ARBA00004496"/>
    </source>
</evidence>
<sequence>MFRWITLISMSGGKEYHRSLGVKWRHREITLRANGGTCGVELTFKPKTRIPQFTEEVMLECAGMSQPIFVVTGSCQGIEITLDSDSVPFGAVVLGSRSTRKLIMHNTGDIGAAFTWNVEKFQPDFSISPVKGYISPGMEVSFEIVFHPTVVNHDIRYESLRCAIEGGKALKLVLTGSCIPQTPLKEVLHFATHVRTRDTRNLVIHNRTNQLWMRERNTWALCFFALPDGNGLLYNVTGSAEGPKPVNNIQREVPCKTPYTEMLTVTNWLRRPQRFRVIIEMLKPDKPDSATTLKGLDYIDVPGLSKREYRLNFFAHKEGTFSAKVVFRNEQSGEYLFYYVTFKAVPPGVMATIDLATPIRKSTSHVVTLHNPLSIPVTFNSQCSVADIQLPPSFTVPPLSEAGELTGRLSFSSSELGVYQYDLNLTATPAGTEAPVHFRAGLGTSQSQTCRFVNFAKSKVEYSCKVDNTDFHVEKNITAASASSGGTEVGVEVTYEPSRLGDTRATLTVFSAVGGEYVFPLFGHCSPPKPQGPYSIKAGATTSIPFKNVFPHTTQFTFCVDSPCFNVKASESIRGKRPIMLLLASKATKVAPRPRAWADLWSRVQGAQVVLGMLLGPSI</sequence>
<dbReference type="InterPro" id="IPR033305">
    <property type="entry name" value="Hydin-like"/>
</dbReference>
<comment type="subcellular location">
    <subcellularLocation>
        <location evidence="1">Cell projection</location>
        <location evidence="1">Cilium</location>
    </subcellularLocation>
    <subcellularLocation>
        <location evidence="2">Cytoplasm</location>
    </subcellularLocation>
</comment>
<dbReference type="OrthoDB" id="6019872at2759"/>
<accession>A0A9W9YP77</accession>
<dbReference type="PANTHER" id="PTHR23053:SF0">
    <property type="entry name" value="HYDROCEPHALUS-INDUCING PROTEIN HOMOLOG"/>
    <property type="match status" value="1"/>
</dbReference>
<evidence type="ECO:0000313" key="7">
    <source>
        <dbReference type="EMBL" id="KAJ7360567.1"/>
    </source>
</evidence>
<keyword evidence="4" id="KW-0969">Cilium</keyword>
<evidence type="ECO:0000256" key="3">
    <source>
        <dbReference type="ARBA" id="ARBA00022490"/>
    </source>
</evidence>
<dbReference type="GO" id="GO:0005930">
    <property type="term" value="C:axoneme"/>
    <property type="evidence" value="ECO:0007669"/>
    <property type="project" value="TreeGrafter"/>
</dbReference>
<reference evidence="7" key="1">
    <citation type="submission" date="2023-01" db="EMBL/GenBank/DDBJ databases">
        <title>Genome assembly of the deep-sea coral Lophelia pertusa.</title>
        <authorList>
            <person name="Herrera S."/>
            <person name="Cordes E."/>
        </authorList>
    </citation>
    <scope>NUCLEOTIDE SEQUENCE</scope>
    <source>
        <strain evidence="7">USNM1676648</strain>
        <tissue evidence="7">Polyp</tissue>
    </source>
</reference>
<comment type="caution">
    <text evidence="7">The sequence shown here is derived from an EMBL/GenBank/DDBJ whole genome shotgun (WGS) entry which is preliminary data.</text>
</comment>
<evidence type="ECO:0000256" key="4">
    <source>
        <dbReference type="ARBA" id="ARBA00023069"/>
    </source>
</evidence>
<keyword evidence="8" id="KW-1185">Reference proteome</keyword>
<dbReference type="Proteomes" id="UP001163046">
    <property type="component" value="Unassembled WGS sequence"/>
</dbReference>
<feature type="domain" description="HYDIN/VesB/CFA65-like Ig-like" evidence="6">
    <location>
        <begin position="80"/>
        <end position="166"/>
    </location>
</feature>
<evidence type="ECO:0000259" key="6">
    <source>
        <dbReference type="Pfam" id="PF22544"/>
    </source>
</evidence>
<name>A0A9W9YP77_9CNID</name>
<dbReference type="PANTHER" id="PTHR23053">
    <property type="entry name" value="DLEC1 DELETED IN LUNG AND ESOPHAGEAL CANCER 1"/>
    <property type="match status" value="1"/>
</dbReference>
<dbReference type="EMBL" id="MU827309">
    <property type="protein sequence ID" value="KAJ7360567.1"/>
    <property type="molecule type" value="Genomic_DNA"/>
</dbReference>
<dbReference type="AlphaFoldDB" id="A0A9W9YP77"/>
<dbReference type="InterPro" id="IPR053879">
    <property type="entry name" value="HYDIN_VesB_CFA65-like_Ig"/>
</dbReference>
<keyword evidence="5" id="KW-0966">Cell projection</keyword>
<proteinExistence type="predicted"/>
<gene>
    <name evidence="7" type="ORF">OS493_015671</name>
</gene>
<evidence type="ECO:0000256" key="1">
    <source>
        <dbReference type="ARBA" id="ARBA00004138"/>
    </source>
</evidence>
<evidence type="ECO:0000256" key="5">
    <source>
        <dbReference type="ARBA" id="ARBA00023273"/>
    </source>
</evidence>
<protein>
    <recommendedName>
        <fullName evidence="6">HYDIN/VesB/CFA65-like Ig-like domain-containing protein</fullName>
    </recommendedName>
</protein>
<organism evidence="7 8">
    <name type="scientific">Desmophyllum pertusum</name>
    <dbReference type="NCBI Taxonomy" id="174260"/>
    <lineage>
        <taxon>Eukaryota</taxon>
        <taxon>Metazoa</taxon>
        <taxon>Cnidaria</taxon>
        <taxon>Anthozoa</taxon>
        <taxon>Hexacorallia</taxon>
        <taxon>Scleractinia</taxon>
        <taxon>Caryophylliina</taxon>
        <taxon>Caryophylliidae</taxon>
        <taxon>Desmophyllum</taxon>
    </lineage>
</organism>
<keyword evidence="3" id="KW-0963">Cytoplasm</keyword>
<dbReference type="GO" id="GO:0003341">
    <property type="term" value="P:cilium movement"/>
    <property type="evidence" value="ECO:0007669"/>
    <property type="project" value="TreeGrafter"/>
</dbReference>
<dbReference type="GO" id="GO:1904158">
    <property type="term" value="P:axonemal central apparatus assembly"/>
    <property type="evidence" value="ECO:0007669"/>
    <property type="project" value="TreeGrafter"/>
</dbReference>